<gene>
    <name evidence="1" type="ORF">A8C32_14205</name>
</gene>
<accession>A0A1E5TCF2</accession>
<organism evidence="1 2">
    <name type="scientific">Flavivirga aquatica</name>
    <dbReference type="NCBI Taxonomy" id="1849968"/>
    <lineage>
        <taxon>Bacteria</taxon>
        <taxon>Pseudomonadati</taxon>
        <taxon>Bacteroidota</taxon>
        <taxon>Flavobacteriia</taxon>
        <taxon>Flavobacteriales</taxon>
        <taxon>Flavobacteriaceae</taxon>
        <taxon>Flavivirga</taxon>
    </lineage>
</organism>
<dbReference type="Proteomes" id="UP000095713">
    <property type="component" value="Unassembled WGS sequence"/>
</dbReference>
<dbReference type="RefSeq" id="WP_069829293.1">
    <property type="nucleotide sequence ID" value="NZ_MDJD01000014.1"/>
</dbReference>
<dbReference type="EMBL" id="MDJD01000014">
    <property type="protein sequence ID" value="OEK09038.1"/>
    <property type="molecule type" value="Genomic_DNA"/>
</dbReference>
<dbReference type="OrthoDB" id="773198at2"/>
<comment type="caution">
    <text evidence="1">The sequence shown here is derived from an EMBL/GenBank/DDBJ whole genome shotgun (WGS) entry which is preliminary data.</text>
</comment>
<keyword evidence="2" id="KW-1185">Reference proteome</keyword>
<evidence type="ECO:0000313" key="1">
    <source>
        <dbReference type="EMBL" id="OEK09038.1"/>
    </source>
</evidence>
<protein>
    <submittedName>
        <fullName evidence="1">Uncharacterized protein</fullName>
    </submittedName>
</protein>
<name>A0A1E5TCF2_9FLAO</name>
<dbReference type="STRING" id="1849968.A8C32_14205"/>
<evidence type="ECO:0000313" key="2">
    <source>
        <dbReference type="Proteomes" id="UP000095713"/>
    </source>
</evidence>
<reference evidence="1 2" key="1">
    <citation type="submission" date="2016-05" db="EMBL/GenBank/DDBJ databases">
        <title>Draft Genome Sequence of Algibacter sp. Strain SK-16 Isolated from the Surface Water of Aburatsubo Inlet.</title>
        <authorList>
            <person name="Wong S.-K."/>
            <person name="Yoshizawa S."/>
            <person name="Nakajima Y."/>
            <person name="Ogura Y."/>
            <person name="Tetsuya H."/>
            <person name="Hamasaki K."/>
        </authorList>
    </citation>
    <scope>NUCLEOTIDE SEQUENCE [LARGE SCALE GENOMIC DNA]</scope>
    <source>
        <strain evidence="1 2">SK-16</strain>
    </source>
</reference>
<proteinExistence type="predicted"/>
<sequence>MDLQSRKIEFVQEFLKLQSEEVISSFERLLKKQIKSSGKEFEPMSIEELNNRIDKSENDFKNGRFKTHSEIIAKYQ</sequence>
<dbReference type="AlphaFoldDB" id="A0A1E5TCF2"/>